<gene>
    <name evidence="1" type="ORF">RHMOL_Rhmol06G0272900</name>
</gene>
<sequence length="646" mass="71321">MGRVFVVELEGRAYRCKFCKTHLALADDLVSRAFHSRRGKAYLFNNAVNMTYGPHEERMMISGMHTVVDIFCCCCGQIVGWKYAQRKKRSRRTKLKKLRRRDDSSSDSGDDSRNSVSISSSNSKDEYRRARSRTRSEVKGSGRKRTRTSSSSPGSSEENSRHVKKRKGLKKSAKSDSKKKSRKKKRKREPCISSISSDSQSFSTSRGGSSTSGDSEFERPRARSRGESKEKRNLGKAKSGIKSDKNMSRSSPSSRYSDGVDHNSKDILPVENNVRRLRSVITVAKSSEREEEEKDGHKEEIAYDHDDYPSCRSNDSNEGGSKREIASLDLESKRVENVKGGEALVSDIQEAKSQSSVIQDSQSNSLSDAAGTKNYSEETKVEDFPTVSGASGDDLESVLRLKALENLKKYRGVRLQTNAKPLADEKTKSDSKVKRLSTAKAEFVRDSSLNSEDPRVVGAARLFGHNPRSKMGRDSSFSVTSHGKGQEGKGIITERGSARHSVICPPNKVAISGNSKKEEPSPAGESELGKSGLRQEASEAVLNQTRKANILVTESDVEKSSVETSKTVGQTGCIQDGVKNVGESSTCQPSSSLKPTLEEQIPKDQQGGQFEQKTMSVMRGGEMVEVSYKVYIPKKAPALARRHLRR</sequence>
<protein>
    <submittedName>
        <fullName evidence="1">Uncharacterized protein</fullName>
    </submittedName>
</protein>
<reference evidence="1" key="1">
    <citation type="submission" date="2022-02" db="EMBL/GenBank/DDBJ databases">
        <title>Plant Genome Project.</title>
        <authorList>
            <person name="Zhang R.-G."/>
        </authorList>
    </citation>
    <scope>NUCLEOTIDE SEQUENCE</scope>
    <source>
        <strain evidence="1">AT1</strain>
    </source>
</reference>
<evidence type="ECO:0000313" key="1">
    <source>
        <dbReference type="EMBL" id="KAI8552515.1"/>
    </source>
</evidence>
<dbReference type="Proteomes" id="UP001062846">
    <property type="component" value="Chromosome 6"/>
</dbReference>
<proteinExistence type="predicted"/>
<comment type="caution">
    <text evidence="1">The sequence shown here is derived from an EMBL/GenBank/DDBJ whole genome shotgun (WGS) entry which is preliminary data.</text>
</comment>
<dbReference type="EMBL" id="CM046393">
    <property type="protein sequence ID" value="KAI8552515.1"/>
    <property type="molecule type" value="Genomic_DNA"/>
</dbReference>
<evidence type="ECO:0000313" key="2">
    <source>
        <dbReference type="Proteomes" id="UP001062846"/>
    </source>
</evidence>
<keyword evidence="2" id="KW-1185">Reference proteome</keyword>
<organism evidence="1 2">
    <name type="scientific">Rhododendron molle</name>
    <name type="common">Chinese azalea</name>
    <name type="synonym">Azalea mollis</name>
    <dbReference type="NCBI Taxonomy" id="49168"/>
    <lineage>
        <taxon>Eukaryota</taxon>
        <taxon>Viridiplantae</taxon>
        <taxon>Streptophyta</taxon>
        <taxon>Embryophyta</taxon>
        <taxon>Tracheophyta</taxon>
        <taxon>Spermatophyta</taxon>
        <taxon>Magnoliopsida</taxon>
        <taxon>eudicotyledons</taxon>
        <taxon>Gunneridae</taxon>
        <taxon>Pentapetalae</taxon>
        <taxon>asterids</taxon>
        <taxon>Ericales</taxon>
        <taxon>Ericaceae</taxon>
        <taxon>Ericoideae</taxon>
        <taxon>Rhodoreae</taxon>
        <taxon>Rhododendron</taxon>
    </lineage>
</organism>
<name>A0ACC0NGY5_RHOML</name>
<accession>A0ACC0NGY5</accession>